<name>A0ABQ8F6Y6_9FUNG</name>
<reference evidence="13 14" key="1">
    <citation type="submission" date="2021-02" db="EMBL/GenBank/DDBJ databases">
        <title>Variation within the Batrachochytrium salamandrivorans European outbreak.</title>
        <authorList>
            <person name="Kelly M."/>
            <person name="Pasmans F."/>
            <person name="Shea T.P."/>
            <person name="Munoz J.F."/>
            <person name="Carranza S."/>
            <person name="Cuomo C.A."/>
            <person name="Martel A."/>
        </authorList>
    </citation>
    <scope>NUCLEOTIDE SEQUENCE [LARGE SCALE GENOMIC DNA]</scope>
    <source>
        <strain evidence="13 14">AMFP18/2</strain>
    </source>
</reference>
<comment type="caution">
    <text evidence="13">The sequence shown here is derived from an EMBL/GenBank/DDBJ whole genome shotgun (WGS) entry which is preliminary data.</text>
</comment>
<proteinExistence type="inferred from homology"/>
<accession>A0ABQ8F6Y6</accession>
<dbReference type="EMBL" id="JAFCIX010000357">
    <property type="protein sequence ID" value="KAH6593306.1"/>
    <property type="molecule type" value="Genomic_DNA"/>
</dbReference>
<dbReference type="PANTHER" id="PTHR16130:SF2">
    <property type="entry name" value="LYSOSOMAL COBALAMIN TRANSPORT ESCORT PROTEIN LMBD1"/>
    <property type="match status" value="1"/>
</dbReference>
<evidence type="ECO:0000256" key="9">
    <source>
        <dbReference type="ARBA" id="ARBA00023228"/>
    </source>
</evidence>
<feature type="transmembrane region" description="Helical" evidence="12">
    <location>
        <begin position="379"/>
        <end position="402"/>
    </location>
</feature>
<sequence>MGGIGVSLTTIRWLQHKQEYDNMVSTVLGVATGIALSLAALIPIDIYLVSSTSNIAIGAKQAWATPAVVLNITSAIEIIYYILFLAIAVICFGVLPFAHTYFDDMNNIEDLHSTPLHKATTATSSFLGILVLLMLIGAYLSLPPVTPTNLPWFNNLLIQTGFETGTLFVIGIMTFVGLVFMLTHGACGLSLFCMDLIRTPRDLKNIEVISRLNRVRSNIATIYHKYPGNAPERRMRVQDRHRLEALQNEARLLEECFESRRESVEDDEESTIDLQRPAEFAGGIFLSMLAFSLVVSIMATLIDRFMRSCGTSCSFLVTTFGTVTILDAVLYIALNMFPMDAIIVMLLAYYPVWSVIYMLKKHGVGVFGLSVYTLEPGASLPQSLVLSSGAAILCIPAWILLLTISAPQYTAFGAQTICGAVDATGNRNCSLTPKMLYSCQFTSPPDVCTPSVISTIVNRYMYTLPIFGVVFYYILWIFCIVACIGVVFAVRNPQKPQCDEENEGLIANSAVISRR</sequence>
<evidence type="ECO:0000256" key="4">
    <source>
        <dbReference type="ARBA" id="ARBA00022448"/>
    </source>
</evidence>
<dbReference type="InterPro" id="IPR006876">
    <property type="entry name" value="LMBR1-like_membr_prot"/>
</dbReference>
<feature type="transmembrane region" description="Helical" evidence="12">
    <location>
        <begin position="341"/>
        <end position="359"/>
    </location>
</feature>
<organism evidence="13 14">
    <name type="scientific">Batrachochytrium salamandrivorans</name>
    <dbReference type="NCBI Taxonomy" id="1357716"/>
    <lineage>
        <taxon>Eukaryota</taxon>
        <taxon>Fungi</taxon>
        <taxon>Fungi incertae sedis</taxon>
        <taxon>Chytridiomycota</taxon>
        <taxon>Chytridiomycota incertae sedis</taxon>
        <taxon>Chytridiomycetes</taxon>
        <taxon>Rhizophydiales</taxon>
        <taxon>Rhizophydiales incertae sedis</taxon>
        <taxon>Batrachochytrium</taxon>
    </lineage>
</organism>
<comment type="function">
    <text evidence="11">Probable lysosomal cobalamin transporter. Required to export cobalamin from lysosomes allowing its conversion to cofactors.</text>
</comment>
<feature type="transmembrane region" description="Helical" evidence="12">
    <location>
        <begin position="78"/>
        <end position="98"/>
    </location>
</feature>
<protein>
    <recommendedName>
        <fullName evidence="3">Probable lysosomal cobalamin transporter</fullName>
    </recommendedName>
</protein>
<feature type="transmembrane region" description="Helical" evidence="12">
    <location>
        <begin position="22"/>
        <end position="44"/>
    </location>
</feature>
<gene>
    <name evidence="13" type="ORF">BASA50_007513</name>
</gene>
<evidence type="ECO:0000256" key="1">
    <source>
        <dbReference type="ARBA" id="ARBA00004155"/>
    </source>
</evidence>
<keyword evidence="5" id="KW-0846">Cobalamin</keyword>
<keyword evidence="10" id="KW-0170">Cobalt</keyword>
<evidence type="ECO:0000256" key="5">
    <source>
        <dbReference type="ARBA" id="ARBA00022628"/>
    </source>
</evidence>
<keyword evidence="14" id="KW-1185">Reference proteome</keyword>
<evidence type="ECO:0000256" key="12">
    <source>
        <dbReference type="SAM" id="Phobius"/>
    </source>
</evidence>
<dbReference type="PANTHER" id="PTHR16130">
    <property type="entry name" value="LYSOSOMAL COBALAMIN TRANSPORTER-RELATED"/>
    <property type="match status" value="1"/>
</dbReference>
<feature type="transmembrane region" description="Helical" evidence="12">
    <location>
        <begin position="469"/>
        <end position="490"/>
    </location>
</feature>
<feature type="transmembrane region" description="Helical" evidence="12">
    <location>
        <begin position="119"/>
        <end position="142"/>
    </location>
</feature>
<evidence type="ECO:0000256" key="2">
    <source>
        <dbReference type="ARBA" id="ARBA00009901"/>
    </source>
</evidence>
<keyword evidence="9" id="KW-0458">Lysosome</keyword>
<keyword evidence="7 12" id="KW-1133">Transmembrane helix</keyword>
<evidence type="ECO:0000313" key="14">
    <source>
        <dbReference type="Proteomes" id="UP001648503"/>
    </source>
</evidence>
<evidence type="ECO:0000313" key="13">
    <source>
        <dbReference type="EMBL" id="KAH6593306.1"/>
    </source>
</evidence>
<evidence type="ECO:0000256" key="6">
    <source>
        <dbReference type="ARBA" id="ARBA00022692"/>
    </source>
</evidence>
<dbReference type="Proteomes" id="UP001648503">
    <property type="component" value="Unassembled WGS sequence"/>
</dbReference>
<dbReference type="InterPro" id="IPR050854">
    <property type="entry name" value="LMBD1_LysCbl_Transport"/>
</dbReference>
<keyword evidence="6 12" id="KW-0812">Transmembrane</keyword>
<feature type="transmembrane region" description="Helical" evidence="12">
    <location>
        <begin position="280"/>
        <end position="302"/>
    </location>
</feature>
<feature type="transmembrane region" description="Helical" evidence="12">
    <location>
        <begin position="167"/>
        <end position="194"/>
    </location>
</feature>
<evidence type="ECO:0000256" key="7">
    <source>
        <dbReference type="ARBA" id="ARBA00022989"/>
    </source>
</evidence>
<evidence type="ECO:0000256" key="11">
    <source>
        <dbReference type="ARBA" id="ARBA00025515"/>
    </source>
</evidence>
<comment type="subcellular location">
    <subcellularLocation>
        <location evidence="1">Lysosome membrane</location>
        <topology evidence="1">Multi-pass membrane protein</topology>
    </subcellularLocation>
</comment>
<comment type="similarity">
    <text evidence="2">Belongs to the LIMR family. LMBRD1 subfamily.</text>
</comment>
<evidence type="ECO:0000256" key="10">
    <source>
        <dbReference type="ARBA" id="ARBA00023285"/>
    </source>
</evidence>
<dbReference type="Pfam" id="PF04791">
    <property type="entry name" value="LMBR1"/>
    <property type="match status" value="1"/>
</dbReference>
<evidence type="ECO:0000256" key="8">
    <source>
        <dbReference type="ARBA" id="ARBA00023136"/>
    </source>
</evidence>
<keyword evidence="4" id="KW-0813">Transport</keyword>
<evidence type="ECO:0000256" key="3">
    <source>
        <dbReference type="ARBA" id="ARBA00017088"/>
    </source>
</evidence>
<keyword evidence="8 12" id="KW-0472">Membrane</keyword>
<feature type="transmembrane region" description="Helical" evidence="12">
    <location>
        <begin position="314"/>
        <end position="334"/>
    </location>
</feature>